<proteinExistence type="predicted"/>
<name>A0A9D4FEN1_DREPO</name>
<comment type="caution">
    <text evidence="1">The sequence shown here is derived from an EMBL/GenBank/DDBJ whole genome shotgun (WGS) entry which is preliminary data.</text>
</comment>
<evidence type="ECO:0000313" key="1">
    <source>
        <dbReference type="EMBL" id="KAH3796471.1"/>
    </source>
</evidence>
<dbReference type="AlphaFoldDB" id="A0A9D4FEN1"/>
<keyword evidence="2" id="KW-1185">Reference proteome</keyword>
<sequence>MIVAVSVTGYRARSRPYYAKSLRQSVNIRPYGDTRQPVCARWHWSRTSTNAGPFRICDNTGYDMTGTSPGTLITDL</sequence>
<accession>A0A9D4FEN1</accession>
<reference evidence="1" key="1">
    <citation type="journal article" date="2019" name="bioRxiv">
        <title>The Genome of the Zebra Mussel, Dreissena polymorpha: A Resource for Invasive Species Research.</title>
        <authorList>
            <person name="McCartney M.A."/>
            <person name="Auch B."/>
            <person name="Kono T."/>
            <person name="Mallez S."/>
            <person name="Zhang Y."/>
            <person name="Obille A."/>
            <person name="Becker A."/>
            <person name="Abrahante J.E."/>
            <person name="Garbe J."/>
            <person name="Badalamenti J.P."/>
            <person name="Herman A."/>
            <person name="Mangelson H."/>
            <person name="Liachko I."/>
            <person name="Sullivan S."/>
            <person name="Sone E.D."/>
            <person name="Koren S."/>
            <person name="Silverstein K.A.T."/>
            <person name="Beckman K.B."/>
            <person name="Gohl D.M."/>
        </authorList>
    </citation>
    <scope>NUCLEOTIDE SEQUENCE</scope>
    <source>
        <strain evidence="1">Duluth1</strain>
        <tissue evidence="1">Whole animal</tissue>
    </source>
</reference>
<evidence type="ECO:0000313" key="2">
    <source>
        <dbReference type="Proteomes" id="UP000828390"/>
    </source>
</evidence>
<protein>
    <submittedName>
        <fullName evidence="1">Uncharacterized protein</fullName>
    </submittedName>
</protein>
<organism evidence="1 2">
    <name type="scientific">Dreissena polymorpha</name>
    <name type="common">Zebra mussel</name>
    <name type="synonym">Mytilus polymorpha</name>
    <dbReference type="NCBI Taxonomy" id="45954"/>
    <lineage>
        <taxon>Eukaryota</taxon>
        <taxon>Metazoa</taxon>
        <taxon>Spiralia</taxon>
        <taxon>Lophotrochozoa</taxon>
        <taxon>Mollusca</taxon>
        <taxon>Bivalvia</taxon>
        <taxon>Autobranchia</taxon>
        <taxon>Heteroconchia</taxon>
        <taxon>Euheterodonta</taxon>
        <taxon>Imparidentia</taxon>
        <taxon>Neoheterodontei</taxon>
        <taxon>Myida</taxon>
        <taxon>Dreissenoidea</taxon>
        <taxon>Dreissenidae</taxon>
        <taxon>Dreissena</taxon>
    </lineage>
</organism>
<dbReference type="Proteomes" id="UP000828390">
    <property type="component" value="Unassembled WGS sequence"/>
</dbReference>
<dbReference type="EMBL" id="JAIWYP010000007">
    <property type="protein sequence ID" value="KAH3796471.1"/>
    <property type="molecule type" value="Genomic_DNA"/>
</dbReference>
<gene>
    <name evidence="1" type="ORF">DPMN_150039</name>
</gene>
<reference evidence="1" key="2">
    <citation type="submission" date="2020-11" db="EMBL/GenBank/DDBJ databases">
        <authorList>
            <person name="McCartney M.A."/>
            <person name="Auch B."/>
            <person name="Kono T."/>
            <person name="Mallez S."/>
            <person name="Becker A."/>
            <person name="Gohl D.M."/>
            <person name="Silverstein K.A.T."/>
            <person name="Koren S."/>
            <person name="Bechman K.B."/>
            <person name="Herman A."/>
            <person name="Abrahante J.E."/>
            <person name="Garbe J."/>
        </authorList>
    </citation>
    <scope>NUCLEOTIDE SEQUENCE</scope>
    <source>
        <strain evidence="1">Duluth1</strain>
        <tissue evidence="1">Whole animal</tissue>
    </source>
</reference>